<protein>
    <submittedName>
        <fullName evidence="1">Uncharacterized protein</fullName>
    </submittedName>
</protein>
<comment type="caution">
    <text evidence="1">The sequence shown here is derived from an EMBL/GenBank/DDBJ whole genome shotgun (WGS) entry which is preliminary data.</text>
</comment>
<dbReference type="EMBL" id="CAJNJA010028409">
    <property type="protein sequence ID" value="CAE7601699.1"/>
    <property type="molecule type" value="Genomic_DNA"/>
</dbReference>
<gene>
    <name evidence="1" type="ORF">SNEC2469_LOCUS17230</name>
</gene>
<proteinExistence type="predicted"/>
<evidence type="ECO:0000313" key="2">
    <source>
        <dbReference type="Proteomes" id="UP000601435"/>
    </source>
</evidence>
<sequence length="117" mass="13294">MRDPIFAKVAYRLKKQRIDVNTVDKMRVDVRKAVAAAERRHSPASFAHKSRGLQLREQWTSRLRLIGSLMMLCNPTRESRRNGPRIGFEATDVVVYFGRYAGISIVPCEDLCGLACV</sequence>
<evidence type="ECO:0000313" key="1">
    <source>
        <dbReference type="EMBL" id="CAE7601699.1"/>
    </source>
</evidence>
<organism evidence="1 2">
    <name type="scientific">Symbiodinium necroappetens</name>
    <dbReference type="NCBI Taxonomy" id="1628268"/>
    <lineage>
        <taxon>Eukaryota</taxon>
        <taxon>Sar</taxon>
        <taxon>Alveolata</taxon>
        <taxon>Dinophyceae</taxon>
        <taxon>Suessiales</taxon>
        <taxon>Symbiodiniaceae</taxon>
        <taxon>Symbiodinium</taxon>
    </lineage>
</organism>
<accession>A0A812V6T4</accession>
<dbReference type="Proteomes" id="UP000601435">
    <property type="component" value="Unassembled WGS sequence"/>
</dbReference>
<name>A0A812V6T4_9DINO</name>
<keyword evidence="2" id="KW-1185">Reference proteome</keyword>
<reference evidence="1" key="1">
    <citation type="submission" date="2021-02" db="EMBL/GenBank/DDBJ databases">
        <authorList>
            <person name="Dougan E. K."/>
            <person name="Rhodes N."/>
            <person name="Thang M."/>
            <person name="Chan C."/>
        </authorList>
    </citation>
    <scope>NUCLEOTIDE SEQUENCE</scope>
</reference>
<dbReference type="AlphaFoldDB" id="A0A812V6T4"/>